<organism evidence="1 2">
    <name type="scientific">Papaver somniferum</name>
    <name type="common">Opium poppy</name>
    <dbReference type="NCBI Taxonomy" id="3469"/>
    <lineage>
        <taxon>Eukaryota</taxon>
        <taxon>Viridiplantae</taxon>
        <taxon>Streptophyta</taxon>
        <taxon>Embryophyta</taxon>
        <taxon>Tracheophyta</taxon>
        <taxon>Spermatophyta</taxon>
        <taxon>Magnoliopsida</taxon>
        <taxon>Ranunculales</taxon>
        <taxon>Papaveraceae</taxon>
        <taxon>Papaveroideae</taxon>
        <taxon>Papaver</taxon>
    </lineage>
</organism>
<dbReference type="EMBL" id="CM010717">
    <property type="protein sequence ID" value="RZC55327.1"/>
    <property type="molecule type" value="Genomic_DNA"/>
</dbReference>
<accession>A0A4Y7J3D9</accession>
<evidence type="ECO:0000313" key="2">
    <source>
        <dbReference type="Proteomes" id="UP000316621"/>
    </source>
</evidence>
<evidence type="ECO:0000313" key="1">
    <source>
        <dbReference type="EMBL" id="RZC55327.1"/>
    </source>
</evidence>
<dbReference type="Gramene" id="RZC55327">
    <property type="protein sequence ID" value="RZC55327"/>
    <property type="gene ID" value="C5167_014189"/>
</dbReference>
<gene>
    <name evidence="1" type="ORF">C5167_014189</name>
</gene>
<sequence length="193" mass="21971">MNILPSLVTKYLLISSIQFPYICSEIYTFKSQMNDYSLTLLEDGGMQAKAGLYKHNDELAKQLDHMEQKLEELLDSVVSKCRCAHETQNKNRNFPGICCNSRQLDTGTLRRLYYYVRAAENVKRLSLAELVVVGISIKVCKGRIDILQRKVKYEDKDGTSSPWLCIMVDNSQDNIVAQIRCGFRMAAECALNS</sequence>
<proteinExistence type="predicted"/>
<protein>
    <submittedName>
        <fullName evidence="1">Uncharacterized protein</fullName>
    </submittedName>
</protein>
<dbReference type="Proteomes" id="UP000316621">
    <property type="component" value="Chromosome 3"/>
</dbReference>
<dbReference type="AlphaFoldDB" id="A0A4Y7J3D9"/>
<reference evidence="1 2" key="1">
    <citation type="journal article" date="2018" name="Science">
        <title>The opium poppy genome and morphinan production.</title>
        <authorList>
            <person name="Guo L."/>
            <person name="Winzer T."/>
            <person name="Yang X."/>
            <person name="Li Y."/>
            <person name="Ning Z."/>
            <person name="He Z."/>
            <person name="Teodor R."/>
            <person name="Lu Y."/>
            <person name="Bowser T.A."/>
            <person name="Graham I.A."/>
            <person name="Ye K."/>
        </authorList>
    </citation>
    <scope>NUCLEOTIDE SEQUENCE [LARGE SCALE GENOMIC DNA]</scope>
    <source>
        <strain evidence="2">cv. HN1</strain>
        <tissue evidence="1">Leaves</tissue>
    </source>
</reference>
<name>A0A4Y7J3D9_PAPSO</name>
<keyword evidence="2" id="KW-1185">Reference proteome</keyword>